<keyword evidence="7" id="KW-1185">Reference proteome</keyword>
<dbReference type="PANTHER" id="PTHR23407">
    <property type="entry name" value="ATPASE INHIBITOR/5-FORMYLTETRAHYDROFOLATE CYCLO-LIGASE"/>
    <property type="match status" value="1"/>
</dbReference>
<dbReference type="GO" id="GO:0046872">
    <property type="term" value="F:metal ion binding"/>
    <property type="evidence" value="ECO:0007669"/>
    <property type="project" value="UniProtKB-KW"/>
</dbReference>
<dbReference type="EMBL" id="HG917868">
    <property type="protein sequence ID" value="CDM68464.1"/>
    <property type="molecule type" value="Genomic_DNA"/>
</dbReference>
<dbReference type="PATRIC" id="fig|1216932.3.peg.1298"/>
<feature type="binding site" evidence="4">
    <location>
        <begin position="6"/>
        <end position="10"/>
    </location>
    <ligand>
        <name>ATP</name>
        <dbReference type="ChEBI" id="CHEBI:30616"/>
    </ligand>
</feature>
<comment type="catalytic activity">
    <reaction evidence="5">
        <text>(6S)-5-formyl-5,6,7,8-tetrahydrofolate + ATP = (6R)-5,10-methenyltetrahydrofolate + ADP + phosphate</text>
        <dbReference type="Rhea" id="RHEA:10488"/>
        <dbReference type="ChEBI" id="CHEBI:30616"/>
        <dbReference type="ChEBI" id="CHEBI:43474"/>
        <dbReference type="ChEBI" id="CHEBI:57455"/>
        <dbReference type="ChEBI" id="CHEBI:57457"/>
        <dbReference type="ChEBI" id="CHEBI:456216"/>
        <dbReference type="EC" id="6.3.3.2"/>
    </reaction>
</comment>
<dbReference type="AlphaFoldDB" id="W6RXX8"/>
<dbReference type="Gene3D" id="3.40.50.10420">
    <property type="entry name" value="NagB/RpiA/CoA transferase-like"/>
    <property type="match status" value="1"/>
</dbReference>
<dbReference type="STRING" id="1216932.CM240_1301"/>
<dbReference type="PANTHER" id="PTHR23407:SF1">
    <property type="entry name" value="5-FORMYLTETRAHYDROFOLATE CYCLO-LIGASE"/>
    <property type="match status" value="1"/>
</dbReference>
<evidence type="ECO:0000256" key="2">
    <source>
        <dbReference type="ARBA" id="ARBA00022741"/>
    </source>
</evidence>
<dbReference type="HOGENOM" id="CLU_066245_2_2_9"/>
<dbReference type="InterPro" id="IPR002698">
    <property type="entry name" value="FTHF_cligase"/>
</dbReference>
<keyword evidence="2 4" id="KW-0547">Nucleotide-binding</keyword>
<evidence type="ECO:0000256" key="1">
    <source>
        <dbReference type="ARBA" id="ARBA00010638"/>
    </source>
</evidence>
<proteinExistence type="inferred from homology"/>
<dbReference type="RefSeq" id="WP_044037540.1">
    <property type="nucleotide sequence ID" value="NZ_HG917868.1"/>
</dbReference>
<dbReference type="SUPFAM" id="SSF100950">
    <property type="entry name" value="NagB/RpiA/CoA transferase-like"/>
    <property type="match status" value="1"/>
</dbReference>
<evidence type="ECO:0000313" key="7">
    <source>
        <dbReference type="Proteomes" id="UP000019426"/>
    </source>
</evidence>
<dbReference type="GO" id="GO:0005524">
    <property type="term" value="F:ATP binding"/>
    <property type="evidence" value="ECO:0007669"/>
    <property type="project" value="UniProtKB-KW"/>
</dbReference>
<comment type="cofactor">
    <cofactor evidence="5">
        <name>Mg(2+)</name>
        <dbReference type="ChEBI" id="CHEBI:18420"/>
    </cofactor>
</comment>
<evidence type="ECO:0000256" key="3">
    <source>
        <dbReference type="ARBA" id="ARBA00022840"/>
    </source>
</evidence>
<protein>
    <recommendedName>
        <fullName evidence="5">5-formyltetrahydrofolate cyclo-ligase</fullName>
        <ecNumber evidence="5">6.3.3.2</ecNumber>
    </recommendedName>
</protein>
<evidence type="ECO:0000313" key="6">
    <source>
        <dbReference type="EMBL" id="CDM68464.1"/>
    </source>
</evidence>
<keyword evidence="6" id="KW-0436">Ligase</keyword>
<evidence type="ECO:0000256" key="5">
    <source>
        <dbReference type="RuleBase" id="RU361279"/>
    </source>
</evidence>
<reference evidence="6 7" key="1">
    <citation type="submission" date="2013-11" db="EMBL/GenBank/DDBJ databases">
        <title>Complete genome sequence of Clostridum sp. M2/40.</title>
        <authorList>
            <person name="Wibberg D."/>
            <person name="Puehler A."/>
            <person name="Schlueter A."/>
        </authorList>
    </citation>
    <scope>NUCLEOTIDE SEQUENCE [LARGE SCALE GENOMIC DNA]</scope>
    <source>
        <strain evidence="7">M2/40</strain>
    </source>
</reference>
<dbReference type="InterPro" id="IPR037171">
    <property type="entry name" value="NagB/RpiA_transferase-like"/>
</dbReference>
<dbReference type="NCBIfam" id="TIGR02727">
    <property type="entry name" value="MTHFS_bact"/>
    <property type="match status" value="1"/>
</dbReference>
<dbReference type="GO" id="GO:0035999">
    <property type="term" value="P:tetrahydrofolate interconversion"/>
    <property type="evidence" value="ECO:0007669"/>
    <property type="project" value="TreeGrafter"/>
</dbReference>
<dbReference type="GO" id="GO:0009396">
    <property type="term" value="P:folic acid-containing compound biosynthetic process"/>
    <property type="evidence" value="ECO:0007669"/>
    <property type="project" value="TreeGrafter"/>
</dbReference>
<evidence type="ECO:0000256" key="4">
    <source>
        <dbReference type="PIRSR" id="PIRSR006806-1"/>
    </source>
</evidence>
<name>W6RXX8_9CLOT</name>
<keyword evidence="3 4" id="KW-0067">ATP-binding</keyword>
<dbReference type="PIRSF" id="PIRSF006806">
    <property type="entry name" value="FTHF_cligase"/>
    <property type="match status" value="1"/>
</dbReference>
<gene>
    <name evidence="6" type="ORF">CM240_1301</name>
</gene>
<feature type="binding site" evidence="4">
    <location>
        <position position="52"/>
    </location>
    <ligand>
        <name>substrate</name>
    </ligand>
</feature>
<dbReference type="KEGG" id="clt:CM240_1301"/>
<sequence length="185" mass="21166">MIVESKKLIRKHILEERRNISKHEKEEKDKKILTDIISSKEYKEAKKIFIYVSLKDEVDTIELIRAALGDNKEVFVPYVISKKEGMIAVKIQSLEDLESGSYGILEPKDISNTIRDKNQLDLIIAPAVAITKTGYRIGYGGGFYDRFLQDIGENTVAIVIVYEEQVIDDIPVEPHDYIFTNVIYA</sequence>
<feature type="binding site" evidence="4">
    <location>
        <begin position="136"/>
        <end position="144"/>
    </location>
    <ligand>
        <name>ATP</name>
        <dbReference type="ChEBI" id="CHEBI:30616"/>
    </ligand>
</feature>
<feature type="binding site" evidence="4">
    <location>
        <position position="57"/>
    </location>
    <ligand>
        <name>substrate</name>
    </ligand>
</feature>
<dbReference type="Proteomes" id="UP000019426">
    <property type="component" value="Chromosome M2/40_rep1"/>
</dbReference>
<dbReference type="EC" id="6.3.3.2" evidence="5"/>
<dbReference type="InterPro" id="IPR024185">
    <property type="entry name" value="FTHF_cligase-like_sf"/>
</dbReference>
<dbReference type="GO" id="GO:0030272">
    <property type="term" value="F:5-formyltetrahydrofolate cyclo-ligase activity"/>
    <property type="evidence" value="ECO:0007669"/>
    <property type="project" value="UniProtKB-EC"/>
</dbReference>
<organism evidence="6 7">
    <name type="scientific">Clostridium bornimense</name>
    <dbReference type="NCBI Taxonomy" id="1216932"/>
    <lineage>
        <taxon>Bacteria</taxon>
        <taxon>Bacillati</taxon>
        <taxon>Bacillota</taxon>
        <taxon>Clostridia</taxon>
        <taxon>Eubacteriales</taxon>
        <taxon>Clostridiaceae</taxon>
        <taxon>Clostridium</taxon>
    </lineage>
</organism>
<keyword evidence="5" id="KW-0479">Metal-binding</keyword>
<comment type="similarity">
    <text evidence="1 5">Belongs to the 5-formyltetrahydrofolate cyclo-ligase family.</text>
</comment>
<accession>W6RXX8</accession>
<dbReference type="Pfam" id="PF01812">
    <property type="entry name" value="5-FTHF_cyc-lig"/>
    <property type="match status" value="1"/>
</dbReference>
<keyword evidence="5" id="KW-0460">Magnesium</keyword>
<dbReference type="eggNOG" id="COG0212">
    <property type="taxonomic scope" value="Bacteria"/>
</dbReference>